<dbReference type="AlphaFoldDB" id="A0A2Z6DYB5"/>
<sequence>MKKTWVVVANASTAKIYQALNAKGELALITTLSHPESRLRNQDLVTDKQKEHHNGGAATPHDGERISPKAVEAQRFAHEIAAYLKEGRVQQQFERLIVAAAPQFKGVLIAALDAATAKLVEKSIDKDYTQEDERTLGERLAESIRYAA</sequence>
<feature type="region of interest" description="Disordered" evidence="1">
    <location>
        <begin position="46"/>
        <end position="67"/>
    </location>
</feature>
<dbReference type="OrthoDB" id="5297477at2"/>
<keyword evidence="3" id="KW-1185">Reference proteome</keyword>
<evidence type="ECO:0000313" key="3">
    <source>
        <dbReference type="Proteomes" id="UP000262004"/>
    </source>
</evidence>
<dbReference type="EMBL" id="AP018558">
    <property type="protein sequence ID" value="BBD77380.1"/>
    <property type="molecule type" value="Genomic_DNA"/>
</dbReference>
<evidence type="ECO:0000313" key="2">
    <source>
        <dbReference type="EMBL" id="BBD77380.1"/>
    </source>
</evidence>
<accession>A0A2Z6DYB5</accession>
<gene>
    <name evidence="2" type="ORF">HPTL_1116</name>
</gene>
<protein>
    <submittedName>
        <fullName evidence="2">Host attachment protein</fullName>
    </submittedName>
</protein>
<evidence type="ECO:0000256" key="1">
    <source>
        <dbReference type="SAM" id="MobiDB-lite"/>
    </source>
</evidence>
<name>A0A2Z6DYB5_HYDTE</name>
<dbReference type="RefSeq" id="WP_119335120.1">
    <property type="nucleotide sequence ID" value="NZ_AP018558.1"/>
</dbReference>
<dbReference type="InterPro" id="IPR019291">
    <property type="entry name" value="Host_attachment_protein"/>
</dbReference>
<dbReference type="Proteomes" id="UP000262004">
    <property type="component" value="Chromosome"/>
</dbReference>
<organism evidence="2 3">
    <name type="scientific">Hydrogenophilus thermoluteolus</name>
    <name type="common">Pseudomonas hydrogenothermophila</name>
    <dbReference type="NCBI Taxonomy" id="297"/>
    <lineage>
        <taxon>Bacteria</taxon>
        <taxon>Pseudomonadati</taxon>
        <taxon>Pseudomonadota</taxon>
        <taxon>Hydrogenophilia</taxon>
        <taxon>Hydrogenophilales</taxon>
        <taxon>Hydrogenophilaceae</taxon>
        <taxon>Hydrogenophilus</taxon>
    </lineage>
</organism>
<dbReference type="Pfam" id="PF10116">
    <property type="entry name" value="Host_attach"/>
    <property type="match status" value="1"/>
</dbReference>
<proteinExistence type="predicted"/>
<dbReference type="KEGG" id="htl:HPTL_1116"/>
<reference evidence="2 3" key="1">
    <citation type="submission" date="2018-04" db="EMBL/GenBank/DDBJ databases">
        <title>Complete genome sequence of Hydrogenophilus thermoluteolus TH-1.</title>
        <authorList>
            <person name="Arai H."/>
        </authorList>
    </citation>
    <scope>NUCLEOTIDE SEQUENCE [LARGE SCALE GENOMIC DNA]</scope>
    <source>
        <strain evidence="2 3">TH-1</strain>
    </source>
</reference>